<organism evidence="2 3">
    <name type="scientific">Glycomyces rhizosphaerae</name>
    <dbReference type="NCBI Taxonomy" id="2054422"/>
    <lineage>
        <taxon>Bacteria</taxon>
        <taxon>Bacillati</taxon>
        <taxon>Actinomycetota</taxon>
        <taxon>Actinomycetes</taxon>
        <taxon>Glycomycetales</taxon>
        <taxon>Glycomycetaceae</taxon>
        <taxon>Glycomyces</taxon>
    </lineage>
</organism>
<keyword evidence="3" id="KW-1185">Reference proteome</keyword>
<dbReference type="SMART" id="SM00530">
    <property type="entry name" value="HTH_XRE"/>
    <property type="match status" value="1"/>
</dbReference>
<sequence length="282" mass="32281">MAEQDSGRWFLRTMIRKGRNTTGRSQREVGDEVDRSKDTISDWEKGKTDIPILAIDGLASACNLSAEICSYMKSVARARKNSTPIEADMRYNALFLALAEEYSGFIFKFDILIIPGPLQIRVYHDNVVRVIDPFATDEDLEDGWGFKEERAESLEARTDLPTVHFLIGEGALLMLRQISEEIYQEQMAHLRSWAQKPGIVIRILRAPVPVRLGSFDIYKPGRNKLASPPFVYTEIADSSWCISDPDRIAGYDEIRKMLWNLAIRIEDYHDDDRRDSLAQEHP</sequence>
<dbReference type="Pfam" id="PF01381">
    <property type="entry name" value="HTH_3"/>
    <property type="match status" value="1"/>
</dbReference>
<reference evidence="3" key="1">
    <citation type="journal article" date="2019" name="Int. J. Syst. Evol. Microbiol.">
        <title>The Global Catalogue of Microorganisms (GCM) 10K type strain sequencing project: providing services to taxonomists for standard genome sequencing and annotation.</title>
        <authorList>
            <consortium name="The Broad Institute Genomics Platform"/>
            <consortium name="The Broad Institute Genome Sequencing Center for Infectious Disease"/>
            <person name="Wu L."/>
            <person name="Ma J."/>
        </authorList>
    </citation>
    <scope>NUCLEOTIDE SEQUENCE [LARGE SCALE GENOMIC DNA]</scope>
    <source>
        <strain evidence="3">CGMCC 4.7396</strain>
    </source>
</reference>
<dbReference type="InterPro" id="IPR043917">
    <property type="entry name" value="DUF5753"/>
</dbReference>
<dbReference type="Pfam" id="PF19054">
    <property type="entry name" value="DUF5753"/>
    <property type="match status" value="1"/>
</dbReference>
<evidence type="ECO:0000259" key="1">
    <source>
        <dbReference type="PROSITE" id="PS50943"/>
    </source>
</evidence>
<dbReference type="Gene3D" id="1.10.260.40">
    <property type="entry name" value="lambda repressor-like DNA-binding domains"/>
    <property type="match status" value="1"/>
</dbReference>
<gene>
    <name evidence="2" type="ORF">ACFO8M_15720</name>
</gene>
<dbReference type="InterPro" id="IPR001387">
    <property type="entry name" value="Cro/C1-type_HTH"/>
</dbReference>
<dbReference type="InterPro" id="IPR010982">
    <property type="entry name" value="Lambda_DNA-bd_dom_sf"/>
</dbReference>
<evidence type="ECO:0000313" key="2">
    <source>
        <dbReference type="EMBL" id="MFC3493928.1"/>
    </source>
</evidence>
<accession>A0ABV7Q2Z0</accession>
<dbReference type="PROSITE" id="PS50943">
    <property type="entry name" value="HTH_CROC1"/>
    <property type="match status" value="1"/>
</dbReference>
<dbReference type="CDD" id="cd00093">
    <property type="entry name" value="HTH_XRE"/>
    <property type="match status" value="1"/>
</dbReference>
<dbReference type="Proteomes" id="UP001595712">
    <property type="component" value="Unassembled WGS sequence"/>
</dbReference>
<comment type="caution">
    <text evidence="2">The sequence shown here is derived from an EMBL/GenBank/DDBJ whole genome shotgun (WGS) entry which is preliminary data.</text>
</comment>
<proteinExistence type="predicted"/>
<name>A0ABV7Q2Z0_9ACTN</name>
<dbReference type="EMBL" id="JBHRWO010000012">
    <property type="protein sequence ID" value="MFC3493928.1"/>
    <property type="molecule type" value="Genomic_DNA"/>
</dbReference>
<evidence type="ECO:0000313" key="3">
    <source>
        <dbReference type="Proteomes" id="UP001595712"/>
    </source>
</evidence>
<feature type="domain" description="HTH cro/C1-type" evidence="1">
    <location>
        <begin position="15"/>
        <end position="69"/>
    </location>
</feature>
<dbReference type="RefSeq" id="WP_387977230.1">
    <property type="nucleotide sequence ID" value="NZ_JBHRWO010000012.1"/>
</dbReference>
<dbReference type="SUPFAM" id="SSF47413">
    <property type="entry name" value="lambda repressor-like DNA-binding domains"/>
    <property type="match status" value="1"/>
</dbReference>
<protein>
    <submittedName>
        <fullName evidence="2">Scr1 family TA system antitoxin-like transcriptional regulator</fullName>
    </submittedName>
</protein>